<feature type="region of interest" description="Disordered" evidence="1">
    <location>
        <begin position="143"/>
        <end position="207"/>
    </location>
</feature>
<dbReference type="Proteomes" id="UP001341840">
    <property type="component" value="Unassembled WGS sequence"/>
</dbReference>
<accession>A0ABU6S865</accession>
<name>A0ABU6S865_9FABA</name>
<evidence type="ECO:0008006" key="4">
    <source>
        <dbReference type="Google" id="ProtNLM"/>
    </source>
</evidence>
<keyword evidence="3" id="KW-1185">Reference proteome</keyword>
<organism evidence="2 3">
    <name type="scientific">Stylosanthes scabra</name>
    <dbReference type="NCBI Taxonomy" id="79078"/>
    <lineage>
        <taxon>Eukaryota</taxon>
        <taxon>Viridiplantae</taxon>
        <taxon>Streptophyta</taxon>
        <taxon>Embryophyta</taxon>
        <taxon>Tracheophyta</taxon>
        <taxon>Spermatophyta</taxon>
        <taxon>Magnoliopsida</taxon>
        <taxon>eudicotyledons</taxon>
        <taxon>Gunneridae</taxon>
        <taxon>Pentapetalae</taxon>
        <taxon>rosids</taxon>
        <taxon>fabids</taxon>
        <taxon>Fabales</taxon>
        <taxon>Fabaceae</taxon>
        <taxon>Papilionoideae</taxon>
        <taxon>50 kb inversion clade</taxon>
        <taxon>dalbergioids sensu lato</taxon>
        <taxon>Dalbergieae</taxon>
        <taxon>Pterocarpus clade</taxon>
        <taxon>Stylosanthes</taxon>
    </lineage>
</organism>
<evidence type="ECO:0000313" key="2">
    <source>
        <dbReference type="EMBL" id="MED6132420.1"/>
    </source>
</evidence>
<feature type="compositionally biased region" description="Acidic residues" evidence="1">
    <location>
        <begin position="146"/>
        <end position="159"/>
    </location>
</feature>
<proteinExistence type="predicted"/>
<sequence length="207" mass="23307">MGLGENAIPRPGFDCTIFPACLKVGELDCRRHRTEAMESQSLQADFLWLLYDVQRLGLNVVPSDIFTRAVLWNAPSHLISFECFEWCPTDRVMRQFGLAQGIPPKPRSLGDKHNECLTGVPLEDYISWDNGEYKDFLGLSAYDANEGQDDNAGEPDEQPEQSQQEYYVPHRSPTPIEIPPEQNLQEPVFQTHGSMPPPASFPQSSTP</sequence>
<comment type="caution">
    <text evidence="2">The sequence shown here is derived from an EMBL/GenBank/DDBJ whole genome shotgun (WGS) entry which is preliminary data.</text>
</comment>
<gene>
    <name evidence="2" type="ORF">PIB30_018810</name>
</gene>
<evidence type="ECO:0000256" key="1">
    <source>
        <dbReference type="SAM" id="MobiDB-lite"/>
    </source>
</evidence>
<reference evidence="2 3" key="1">
    <citation type="journal article" date="2023" name="Plants (Basel)">
        <title>Bridging the Gap: Combining Genomics and Transcriptomics Approaches to Understand Stylosanthes scabra, an Orphan Legume from the Brazilian Caatinga.</title>
        <authorList>
            <person name="Ferreira-Neto J.R.C."/>
            <person name="da Silva M.D."/>
            <person name="Binneck E."/>
            <person name="de Melo N.F."/>
            <person name="da Silva R.H."/>
            <person name="de Melo A.L.T.M."/>
            <person name="Pandolfi V."/>
            <person name="Bustamante F.O."/>
            <person name="Brasileiro-Vidal A.C."/>
            <person name="Benko-Iseppon A.M."/>
        </authorList>
    </citation>
    <scope>NUCLEOTIDE SEQUENCE [LARGE SCALE GENOMIC DNA]</scope>
    <source>
        <tissue evidence="2">Leaves</tissue>
    </source>
</reference>
<protein>
    <recommendedName>
        <fullName evidence="4">Aminotransferase-like plant mobile domain-containing protein</fullName>
    </recommendedName>
</protein>
<dbReference type="EMBL" id="JASCZI010060472">
    <property type="protein sequence ID" value="MED6132420.1"/>
    <property type="molecule type" value="Genomic_DNA"/>
</dbReference>
<evidence type="ECO:0000313" key="3">
    <source>
        <dbReference type="Proteomes" id="UP001341840"/>
    </source>
</evidence>